<keyword evidence="4" id="KW-0315">Glutamine amidotransferase</keyword>
<evidence type="ECO:0000256" key="6">
    <source>
        <dbReference type="PIRSR" id="PIRSR001589-2"/>
    </source>
</evidence>
<comment type="similarity">
    <text evidence="1">Belongs to the asparagine synthetase family.</text>
</comment>
<feature type="site" description="Important for beta-aspartyl-AMP intermediate formation" evidence="7">
    <location>
        <position position="367"/>
    </location>
</feature>
<evidence type="ECO:0000256" key="7">
    <source>
        <dbReference type="PIRSR" id="PIRSR001589-3"/>
    </source>
</evidence>
<dbReference type="EC" id="6.3.5.4" evidence="5"/>
<dbReference type="SUPFAM" id="SSF56235">
    <property type="entry name" value="N-terminal nucleophile aminohydrolases (Ntn hydrolases)"/>
    <property type="match status" value="1"/>
</dbReference>
<dbReference type="PIRSF" id="PIRSF001589">
    <property type="entry name" value="Asn_synthetase_glu-h"/>
    <property type="match status" value="1"/>
</dbReference>
<evidence type="ECO:0000313" key="10">
    <source>
        <dbReference type="Proteomes" id="UP000546257"/>
    </source>
</evidence>
<keyword evidence="9" id="KW-0436">Ligase</keyword>
<name>A0A7J9SKT3_9EURY</name>
<dbReference type="AlphaFoldDB" id="A0A7J9SKT3"/>
<dbReference type="InterPro" id="IPR001962">
    <property type="entry name" value="Asn_synthase"/>
</dbReference>
<dbReference type="InterPro" id="IPR014729">
    <property type="entry name" value="Rossmann-like_a/b/a_fold"/>
</dbReference>
<dbReference type="RefSeq" id="WP_185192978.1">
    <property type="nucleotide sequence ID" value="NZ_JACKXD010000003.1"/>
</dbReference>
<feature type="domain" description="Glutamine amidotransferase type-2" evidence="8">
    <location>
        <begin position="2"/>
        <end position="210"/>
    </location>
</feature>
<dbReference type="Pfam" id="PF00733">
    <property type="entry name" value="Asn_synthase"/>
    <property type="match status" value="1"/>
</dbReference>
<reference evidence="9 10" key="1">
    <citation type="submission" date="2020-08" db="EMBL/GenBank/DDBJ databases">
        <authorList>
            <person name="Seo M.-J."/>
        </authorList>
    </citation>
    <scope>NUCLEOTIDE SEQUENCE [LARGE SCALE GENOMIC DNA]</scope>
    <source>
        <strain evidence="9 10">MBLA0160</strain>
    </source>
</reference>
<dbReference type="Gene3D" id="3.60.20.10">
    <property type="entry name" value="Glutamine Phosphoribosylpyrophosphate, subunit 1, domain 1"/>
    <property type="match status" value="1"/>
</dbReference>
<proteinExistence type="inferred from homology"/>
<dbReference type="CDD" id="cd00712">
    <property type="entry name" value="AsnB"/>
    <property type="match status" value="1"/>
</dbReference>
<evidence type="ECO:0000256" key="4">
    <source>
        <dbReference type="ARBA" id="ARBA00022962"/>
    </source>
</evidence>
<dbReference type="PANTHER" id="PTHR43284:SF1">
    <property type="entry name" value="ASPARAGINE SYNTHETASE"/>
    <property type="match status" value="1"/>
</dbReference>
<evidence type="ECO:0000256" key="2">
    <source>
        <dbReference type="ARBA" id="ARBA00022741"/>
    </source>
</evidence>
<dbReference type="PROSITE" id="PS51278">
    <property type="entry name" value="GATASE_TYPE_2"/>
    <property type="match status" value="1"/>
</dbReference>
<feature type="binding site" evidence="6">
    <location>
        <position position="97"/>
    </location>
    <ligand>
        <name>L-glutamine</name>
        <dbReference type="ChEBI" id="CHEBI:58359"/>
    </ligand>
</feature>
<dbReference type="GO" id="GO:0005524">
    <property type="term" value="F:ATP binding"/>
    <property type="evidence" value="ECO:0007669"/>
    <property type="project" value="UniProtKB-KW"/>
</dbReference>
<evidence type="ECO:0000256" key="1">
    <source>
        <dbReference type="ARBA" id="ARBA00005752"/>
    </source>
</evidence>
<evidence type="ECO:0000256" key="3">
    <source>
        <dbReference type="ARBA" id="ARBA00022840"/>
    </source>
</evidence>
<accession>A0A7J9SKT3</accession>
<dbReference type="NCBIfam" id="TIGR01536">
    <property type="entry name" value="asn_synth_AEB"/>
    <property type="match status" value="1"/>
</dbReference>
<keyword evidence="2 5" id="KW-0547">Nucleotide-binding</keyword>
<dbReference type="InterPro" id="IPR017932">
    <property type="entry name" value="GATase_2_dom"/>
</dbReference>
<dbReference type="InterPro" id="IPR029055">
    <property type="entry name" value="Ntn_hydrolases_N"/>
</dbReference>
<comment type="caution">
    <text evidence="9">The sequence shown here is derived from an EMBL/GenBank/DDBJ whole genome shotgun (WGS) entry which is preliminary data.</text>
</comment>
<dbReference type="PANTHER" id="PTHR43284">
    <property type="entry name" value="ASPARAGINE SYNTHETASE (GLUTAMINE-HYDROLYZING)"/>
    <property type="match status" value="1"/>
</dbReference>
<dbReference type="Pfam" id="PF13537">
    <property type="entry name" value="GATase_7"/>
    <property type="match status" value="1"/>
</dbReference>
<dbReference type="InterPro" id="IPR006426">
    <property type="entry name" value="Asn_synth_AEB"/>
</dbReference>
<evidence type="ECO:0000256" key="5">
    <source>
        <dbReference type="PIRNR" id="PIRNR001589"/>
    </source>
</evidence>
<dbReference type="GO" id="GO:0006529">
    <property type="term" value="P:asparagine biosynthetic process"/>
    <property type="evidence" value="ECO:0007669"/>
    <property type="project" value="InterPro"/>
</dbReference>
<protein>
    <recommendedName>
        <fullName evidence="5">Putative asparagine synthetase [glutamine-hydrolyzing]</fullName>
        <ecNumber evidence="5">6.3.5.4</ecNumber>
    </recommendedName>
</protein>
<dbReference type="SUPFAM" id="SSF52402">
    <property type="entry name" value="Adenine nucleotide alpha hydrolases-like"/>
    <property type="match status" value="1"/>
</dbReference>
<gene>
    <name evidence="9" type="primary">asnB</name>
    <name evidence="9" type="ORF">H5V44_10025</name>
</gene>
<comment type="catalytic activity">
    <reaction evidence="5">
        <text>L-aspartate + L-glutamine + ATP + H2O = L-asparagine + L-glutamate + AMP + diphosphate + H(+)</text>
        <dbReference type="Rhea" id="RHEA:12228"/>
        <dbReference type="ChEBI" id="CHEBI:15377"/>
        <dbReference type="ChEBI" id="CHEBI:15378"/>
        <dbReference type="ChEBI" id="CHEBI:29985"/>
        <dbReference type="ChEBI" id="CHEBI:29991"/>
        <dbReference type="ChEBI" id="CHEBI:30616"/>
        <dbReference type="ChEBI" id="CHEBI:33019"/>
        <dbReference type="ChEBI" id="CHEBI:58048"/>
        <dbReference type="ChEBI" id="CHEBI:58359"/>
        <dbReference type="ChEBI" id="CHEBI:456215"/>
        <dbReference type="EC" id="6.3.5.4"/>
    </reaction>
</comment>
<organism evidence="9 10">
    <name type="scientific">Halobellus ruber</name>
    <dbReference type="NCBI Taxonomy" id="2761102"/>
    <lineage>
        <taxon>Archaea</taxon>
        <taxon>Methanobacteriati</taxon>
        <taxon>Methanobacteriota</taxon>
        <taxon>Stenosarchaea group</taxon>
        <taxon>Halobacteria</taxon>
        <taxon>Halobacteriales</taxon>
        <taxon>Haloferacaceae</taxon>
        <taxon>Halobellus</taxon>
    </lineage>
</organism>
<dbReference type="Proteomes" id="UP000546257">
    <property type="component" value="Unassembled WGS sequence"/>
</dbReference>
<dbReference type="Gene3D" id="3.40.50.620">
    <property type="entry name" value="HUPs"/>
    <property type="match status" value="2"/>
</dbReference>
<dbReference type="CDD" id="cd01991">
    <property type="entry name" value="Asn_synthase_B_C"/>
    <property type="match status" value="1"/>
</dbReference>
<evidence type="ECO:0000313" key="9">
    <source>
        <dbReference type="EMBL" id="MBB6646617.1"/>
    </source>
</evidence>
<dbReference type="InterPro" id="IPR051786">
    <property type="entry name" value="ASN_synthetase/amidase"/>
</dbReference>
<dbReference type="EMBL" id="JACKXD010000003">
    <property type="protein sequence ID" value="MBB6646617.1"/>
    <property type="molecule type" value="Genomic_DNA"/>
</dbReference>
<sequence>MSGIVCVFDRDGGGLASAALPAALDAIDHRGPDGRGEWADGHVGIGHQQLRTTPEAAFANQPEHEAGVVLAADARLDNRPELVEALSITEQPERVPDSWLLLAAYQEWGEDCVDRLCGAFAFVVWDADAGTVFCARDHFGVKPLYYHLDDDVFAVASAPKALLTIPGVSTDVSDVAVGDFLLHRFEAQTTSYFESLRRLPPAHAMVVGDDEERRRRYWDLDVTRTETLESDAAYERRFRELFERAVERRLRSTADRPVGADLSGGLDSSSIAVTARALLPESEPLYTFSDVYDEAPSSDEREFIETVARRDGITSEYIFLDDVGIVVDADDVRQYLDHPPHDTTHFGKWERAKRVSDVGVRVQLKGELGDETVSHGLAYLPELLKTGRWLRLHRELSALSQVVGTPERRLLRGNAVAPLVPTWARRLARRVRGEPILVERMNPTLDPDFVRAHDLRERYRSLEPTVSLFEQSARYQQRQSLLSGRLTATFETLDQISAAFGVEPRYPFADVRLAEFCLAIPPGQQLSDGWTRSIIRRSLGDLLPDEIQWRPWKAMPGEAFNNALRNDDRRLQELLREPGPLARYLDVEALEASYERFADTEGGADSLALRKAIALSVWLSDHATDE</sequence>
<dbReference type="GO" id="GO:0004066">
    <property type="term" value="F:asparagine synthase (glutamine-hydrolyzing) activity"/>
    <property type="evidence" value="ECO:0007669"/>
    <property type="project" value="UniProtKB-EC"/>
</dbReference>
<keyword evidence="3 5" id="KW-0067">ATP-binding</keyword>
<dbReference type="InterPro" id="IPR033738">
    <property type="entry name" value="AsnB_N"/>
</dbReference>
<evidence type="ECO:0000259" key="8">
    <source>
        <dbReference type="PROSITE" id="PS51278"/>
    </source>
</evidence>
<keyword evidence="10" id="KW-1185">Reference proteome</keyword>